<dbReference type="FunCoup" id="A0A517SGN8">
    <property type="interactions" value="256"/>
</dbReference>
<dbReference type="OrthoDB" id="9785113at2"/>
<dbReference type="Gene3D" id="1.10.3720.10">
    <property type="entry name" value="MetI-like"/>
    <property type="match status" value="1"/>
</dbReference>
<feature type="transmembrane region" description="Helical" evidence="5">
    <location>
        <begin position="143"/>
        <end position="165"/>
    </location>
</feature>
<feature type="transmembrane region" description="Helical" evidence="5">
    <location>
        <begin position="295"/>
        <end position="317"/>
    </location>
</feature>
<comment type="function">
    <text evidence="6">Part of the binding-protein-dependent transport system for phosphate; probably responsible for the translocation of the substrate across the membrane.</text>
</comment>
<feature type="transmembrane region" description="Helical" evidence="5">
    <location>
        <begin position="226"/>
        <end position="247"/>
    </location>
</feature>
<dbReference type="GO" id="GO:0006817">
    <property type="term" value="P:phosphate ion transport"/>
    <property type="evidence" value="ECO:0007669"/>
    <property type="project" value="UniProtKB-KW"/>
</dbReference>
<dbReference type="PROSITE" id="PS50928">
    <property type="entry name" value="ABC_TM1"/>
    <property type="match status" value="1"/>
</dbReference>
<gene>
    <name evidence="8" type="primary">pstC</name>
    <name evidence="8" type="ORF">Pan44_33380</name>
</gene>
<dbReference type="NCBIfam" id="TIGR02138">
    <property type="entry name" value="phosphate_pstC"/>
    <property type="match status" value="1"/>
</dbReference>
<feature type="transmembrane region" description="Helical" evidence="5">
    <location>
        <begin position="31"/>
        <end position="56"/>
    </location>
</feature>
<evidence type="ECO:0000256" key="6">
    <source>
        <dbReference type="RuleBase" id="RU363054"/>
    </source>
</evidence>
<sequence>MSSSLPSPALPAPVDARHLQRRLTGRRFLEWIIQSLLFLCALASILTTLGILYMLASETIYSANPDDPAFFQQVSLAEFFGDTAWRPNFEPARFGIWPLLSGTFLITTIAGFVGLPIGILSAIYLSEYAKARTRTWVKPALELLAGVPTIVYGYFGLMFVTPYIINPLFSQLLGFEVQGLNALSGGIVVGLMLIPMVCSLSEDALRAVPRSLREAGYALGSTKFDVSVKVVVPAAFSGIVASFLLALSRAVGETMAVAIAAGNRPTLTLNPLESTQTMTSFIVNMTMGDVSAGTITYKSLFAVATCLFLVTLVMNVISQWVMQRYRETYQ</sequence>
<dbReference type="PANTHER" id="PTHR42727:SF1">
    <property type="entry name" value="PHOSPHATE TRANSPORT SYSTEM PERMEASE"/>
    <property type="match status" value="1"/>
</dbReference>
<dbReference type="AlphaFoldDB" id="A0A517SGN8"/>
<dbReference type="RefSeq" id="WP_145031065.1">
    <property type="nucleotide sequence ID" value="NZ_CP036271.1"/>
</dbReference>
<evidence type="ECO:0000256" key="3">
    <source>
        <dbReference type="ARBA" id="ARBA00022989"/>
    </source>
</evidence>
<evidence type="ECO:0000256" key="1">
    <source>
        <dbReference type="ARBA" id="ARBA00004651"/>
    </source>
</evidence>
<proteinExistence type="inferred from homology"/>
<keyword evidence="3 5" id="KW-1133">Transmembrane helix</keyword>
<dbReference type="SUPFAM" id="SSF161098">
    <property type="entry name" value="MetI-like"/>
    <property type="match status" value="1"/>
</dbReference>
<evidence type="ECO:0000313" key="8">
    <source>
        <dbReference type="EMBL" id="QDT55295.1"/>
    </source>
</evidence>
<dbReference type="Proteomes" id="UP000315700">
    <property type="component" value="Chromosome"/>
</dbReference>
<dbReference type="PANTHER" id="PTHR42727">
    <property type="entry name" value="PHOSPHATE TRANSPORT SYSTEM PERMEASE PROTEIN"/>
    <property type="match status" value="1"/>
</dbReference>
<comment type="similarity">
    <text evidence="6">Belongs to the binding-protein-dependent transport system permease family. CysTW subfamily.</text>
</comment>
<keyword evidence="6" id="KW-1003">Cell membrane</keyword>
<dbReference type="InterPro" id="IPR000515">
    <property type="entry name" value="MetI-like"/>
</dbReference>
<name>A0A517SGN8_9PLAN</name>
<dbReference type="InterPro" id="IPR035906">
    <property type="entry name" value="MetI-like_sf"/>
</dbReference>
<dbReference type="GO" id="GO:0005315">
    <property type="term" value="F:phosphate transmembrane transporter activity"/>
    <property type="evidence" value="ECO:0007669"/>
    <property type="project" value="InterPro"/>
</dbReference>
<comment type="subcellular location">
    <subcellularLocation>
        <location evidence="1 5">Cell membrane</location>
        <topology evidence="1 5">Multi-pass membrane protein</topology>
    </subcellularLocation>
</comment>
<keyword evidence="9" id="KW-1185">Reference proteome</keyword>
<dbReference type="GO" id="GO:0005886">
    <property type="term" value="C:plasma membrane"/>
    <property type="evidence" value="ECO:0007669"/>
    <property type="project" value="UniProtKB-SubCell"/>
</dbReference>
<dbReference type="Pfam" id="PF00528">
    <property type="entry name" value="BPD_transp_1"/>
    <property type="match status" value="1"/>
</dbReference>
<dbReference type="InterPro" id="IPR011864">
    <property type="entry name" value="Phosphate_PstC"/>
</dbReference>
<accession>A0A517SGN8</accession>
<dbReference type="KEGG" id="ccos:Pan44_33380"/>
<organism evidence="8 9">
    <name type="scientific">Caulifigura coniformis</name>
    <dbReference type="NCBI Taxonomy" id="2527983"/>
    <lineage>
        <taxon>Bacteria</taxon>
        <taxon>Pseudomonadati</taxon>
        <taxon>Planctomycetota</taxon>
        <taxon>Planctomycetia</taxon>
        <taxon>Planctomycetales</taxon>
        <taxon>Planctomycetaceae</taxon>
        <taxon>Caulifigura</taxon>
    </lineage>
</organism>
<evidence type="ECO:0000256" key="2">
    <source>
        <dbReference type="ARBA" id="ARBA00022692"/>
    </source>
</evidence>
<keyword evidence="2 5" id="KW-0812">Transmembrane</keyword>
<dbReference type="EMBL" id="CP036271">
    <property type="protein sequence ID" value="QDT55295.1"/>
    <property type="molecule type" value="Genomic_DNA"/>
</dbReference>
<evidence type="ECO:0000313" key="9">
    <source>
        <dbReference type="Proteomes" id="UP000315700"/>
    </source>
</evidence>
<reference evidence="8 9" key="1">
    <citation type="submission" date="2019-02" db="EMBL/GenBank/DDBJ databases">
        <title>Deep-cultivation of Planctomycetes and their phenomic and genomic characterization uncovers novel biology.</title>
        <authorList>
            <person name="Wiegand S."/>
            <person name="Jogler M."/>
            <person name="Boedeker C."/>
            <person name="Pinto D."/>
            <person name="Vollmers J."/>
            <person name="Rivas-Marin E."/>
            <person name="Kohn T."/>
            <person name="Peeters S.H."/>
            <person name="Heuer A."/>
            <person name="Rast P."/>
            <person name="Oberbeckmann S."/>
            <person name="Bunk B."/>
            <person name="Jeske O."/>
            <person name="Meyerdierks A."/>
            <person name="Storesund J.E."/>
            <person name="Kallscheuer N."/>
            <person name="Luecker S."/>
            <person name="Lage O.M."/>
            <person name="Pohl T."/>
            <person name="Merkel B.J."/>
            <person name="Hornburger P."/>
            <person name="Mueller R.-W."/>
            <person name="Bruemmer F."/>
            <person name="Labrenz M."/>
            <person name="Spormann A.M."/>
            <person name="Op den Camp H."/>
            <person name="Overmann J."/>
            <person name="Amann R."/>
            <person name="Jetten M.S.M."/>
            <person name="Mascher T."/>
            <person name="Medema M.H."/>
            <person name="Devos D.P."/>
            <person name="Kaster A.-K."/>
            <person name="Ovreas L."/>
            <person name="Rohde M."/>
            <person name="Galperin M.Y."/>
            <person name="Jogler C."/>
        </authorList>
    </citation>
    <scope>NUCLEOTIDE SEQUENCE [LARGE SCALE GENOMIC DNA]</scope>
    <source>
        <strain evidence="8 9">Pan44</strain>
    </source>
</reference>
<dbReference type="InParanoid" id="A0A517SGN8"/>
<keyword evidence="6" id="KW-0592">Phosphate transport</keyword>
<evidence type="ECO:0000256" key="4">
    <source>
        <dbReference type="ARBA" id="ARBA00023136"/>
    </source>
</evidence>
<keyword evidence="5" id="KW-0813">Transport</keyword>
<feature type="transmembrane region" description="Helical" evidence="5">
    <location>
        <begin position="96"/>
        <end position="123"/>
    </location>
</feature>
<keyword evidence="4 5" id="KW-0472">Membrane</keyword>
<evidence type="ECO:0000256" key="5">
    <source>
        <dbReference type="RuleBase" id="RU363032"/>
    </source>
</evidence>
<feature type="domain" description="ABC transmembrane type-1" evidence="7">
    <location>
        <begin position="100"/>
        <end position="318"/>
    </location>
</feature>
<evidence type="ECO:0000259" key="7">
    <source>
        <dbReference type="PROSITE" id="PS50928"/>
    </source>
</evidence>
<feature type="transmembrane region" description="Helical" evidence="5">
    <location>
        <begin position="185"/>
        <end position="205"/>
    </location>
</feature>
<protein>
    <recommendedName>
        <fullName evidence="6">Phosphate transport system permease protein</fullName>
    </recommendedName>
</protein>
<dbReference type="CDD" id="cd06261">
    <property type="entry name" value="TM_PBP2"/>
    <property type="match status" value="1"/>
</dbReference>